<organism evidence="1 2">
    <name type="scientific">Pseudonocardia ailaonensis</name>
    <dbReference type="NCBI Taxonomy" id="367279"/>
    <lineage>
        <taxon>Bacteria</taxon>
        <taxon>Bacillati</taxon>
        <taxon>Actinomycetota</taxon>
        <taxon>Actinomycetes</taxon>
        <taxon>Pseudonocardiales</taxon>
        <taxon>Pseudonocardiaceae</taxon>
        <taxon>Pseudonocardia</taxon>
    </lineage>
</organism>
<protein>
    <recommendedName>
        <fullName evidence="3">Transposase</fullName>
    </recommendedName>
</protein>
<gene>
    <name evidence="1" type="ORF">GCM10009836_68830</name>
</gene>
<evidence type="ECO:0008006" key="3">
    <source>
        <dbReference type="Google" id="ProtNLM"/>
    </source>
</evidence>
<name>A0ABN2NNT3_9PSEU</name>
<proteinExistence type="predicted"/>
<keyword evidence="2" id="KW-1185">Reference proteome</keyword>
<evidence type="ECO:0000313" key="2">
    <source>
        <dbReference type="Proteomes" id="UP001500449"/>
    </source>
</evidence>
<sequence length="60" mass="6850">MTGLWATFLGVVSERTRASSNRAWSRVDRPARHGWTGTDEQLQILQKVYAHRLRKIGAGR</sequence>
<dbReference type="EMBL" id="BAAAQK010000028">
    <property type="protein sequence ID" value="GAA1877665.1"/>
    <property type="molecule type" value="Genomic_DNA"/>
</dbReference>
<accession>A0ABN2NNT3</accession>
<evidence type="ECO:0000313" key="1">
    <source>
        <dbReference type="EMBL" id="GAA1877665.1"/>
    </source>
</evidence>
<dbReference type="Proteomes" id="UP001500449">
    <property type="component" value="Unassembled WGS sequence"/>
</dbReference>
<reference evidence="1 2" key="1">
    <citation type="journal article" date="2019" name="Int. J. Syst. Evol. Microbiol.">
        <title>The Global Catalogue of Microorganisms (GCM) 10K type strain sequencing project: providing services to taxonomists for standard genome sequencing and annotation.</title>
        <authorList>
            <consortium name="The Broad Institute Genomics Platform"/>
            <consortium name="The Broad Institute Genome Sequencing Center for Infectious Disease"/>
            <person name="Wu L."/>
            <person name="Ma J."/>
        </authorList>
    </citation>
    <scope>NUCLEOTIDE SEQUENCE [LARGE SCALE GENOMIC DNA]</scope>
    <source>
        <strain evidence="1 2">JCM 16009</strain>
    </source>
</reference>
<dbReference type="RefSeq" id="WP_344427062.1">
    <property type="nucleotide sequence ID" value="NZ_BAAAQK010000028.1"/>
</dbReference>
<comment type="caution">
    <text evidence="1">The sequence shown here is derived from an EMBL/GenBank/DDBJ whole genome shotgun (WGS) entry which is preliminary data.</text>
</comment>